<evidence type="ECO:0000256" key="2">
    <source>
        <dbReference type="ARBA" id="ARBA00022692"/>
    </source>
</evidence>
<feature type="transmembrane region" description="Helical" evidence="5">
    <location>
        <begin position="151"/>
        <end position="174"/>
    </location>
</feature>
<organism evidence="6 7">
    <name type="scientific">Dictyostelium firmibasis</name>
    <dbReference type="NCBI Taxonomy" id="79012"/>
    <lineage>
        <taxon>Eukaryota</taxon>
        <taxon>Amoebozoa</taxon>
        <taxon>Evosea</taxon>
        <taxon>Eumycetozoa</taxon>
        <taxon>Dictyostelia</taxon>
        <taxon>Dictyosteliales</taxon>
        <taxon>Dictyosteliaceae</taxon>
        <taxon>Dictyostelium</taxon>
    </lineage>
</organism>
<feature type="transmembrane region" description="Helical" evidence="5">
    <location>
        <begin position="367"/>
        <end position="385"/>
    </location>
</feature>
<keyword evidence="4 5" id="KW-0472">Membrane</keyword>
<feature type="transmembrane region" description="Helical" evidence="5">
    <location>
        <begin position="339"/>
        <end position="361"/>
    </location>
</feature>
<proteinExistence type="predicted"/>
<dbReference type="SUPFAM" id="SSF103473">
    <property type="entry name" value="MFS general substrate transporter"/>
    <property type="match status" value="1"/>
</dbReference>
<evidence type="ECO:0000256" key="5">
    <source>
        <dbReference type="SAM" id="Phobius"/>
    </source>
</evidence>
<evidence type="ECO:0000256" key="3">
    <source>
        <dbReference type="ARBA" id="ARBA00022989"/>
    </source>
</evidence>
<feature type="transmembrane region" description="Helical" evidence="5">
    <location>
        <begin position="101"/>
        <end position="120"/>
    </location>
</feature>
<dbReference type="EMBL" id="JAVFKY010000001">
    <property type="protein sequence ID" value="KAK5583558.1"/>
    <property type="molecule type" value="Genomic_DNA"/>
</dbReference>
<dbReference type="Proteomes" id="UP001344447">
    <property type="component" value="Unassembled WGS sequence"/>
</dbReference>
<evidence type="ECO:0000313" key="6">
    <source>
        <dbReference type="EMBL" id="KAK5583558.1"/>
    </source>
</evidence>
<dbReference type="AlphaFoldDB" id="A0AAN7UB01"/>
<feature type="transmembrane region" description="Helical" evidence="5">
    <location>
        <begin position="246"/>
        <end position="265"/>
    </location>
</feature>
<evidence type="ECO:0000256" key="4">
    <source>
        <dbReference type="ARBA" id="ARBA00023136"/>
    </source>
</evidence>
<reference evidence="6 7" key="1">
    <citation type="submission" date="2023-11" db="EMBL/GenBank/DDBJ databases">
        <title>Dfirmibasis_genome.</title>
        <authorList>
            <person name="Edelbroek B."/>
            <person name="Kjellin J."/>
            <person name="Jerlstrom-Hultqvist J."/>
            <person name="Soderbom F."/>
        </authorList>
    </citation>
    <scope>NUCLEOTIDE SEQUENCE [LARGE SCALE GENOMIC DNA]</scope>
    <source>
        <strain evidence="6 7">TNS-C-14</strain>
    </source>
</reference>
<comment type="caution">
    <text evidence="6">The sequence shown here is derived from an EMBL/GenBank/DDBJ whole genome shotgun (WGS) entry which is preliminary data.</text>
</comment>
<accession>A0AAN7UB01</accession>
<keyword evidence="3 5" id="KW-1133">Transmembrane helix</keyword>
<gene>
    <name evidence="6" type="ORF">RB653_005155</name>
</gene>
<keyword evidence="2 5" id="KW-0812">Transmembrane</keyword>
<name>A0AAN7UB01_9MYCE</name>
<feature type="transmembrane region" description="Helical" evidence="5">
    <location>
        <begin position="211"/>
        <end position="234"/>
    </location>
</feature>
<evidence type="ECO:0000313" key="7">
    <source>
        <dbReference type="Proteomes" id="UP001344447"/>
    </source>
</evidence>
<feature type="transmembrane region" description="Helical" evidence="5">
    <location>
        <begin position="304"/>
        <end position="332"/>
    </location>
</feature>
<dbReference type="InterPro" id="IPR036259">
    <property type="entry name" value="MFS_trans_sf"/>
</dbReference>
<dbReference type="PANTHER" id="PTHR23294:SF1">
    <property type="entry name" value="MAJOR FACILITATOR SUPERFAMILY (MFS) PROFILE DOMAIN-CONTAINING PROTEIN-RELATED"/>
    <property type="match status" value="1"/>
</dbReference>
<feature type="transmembrane region" description="Helical" evidence="5">
    <location>
        <begin position="73"/>
        <end position="95"/>
    </location>
</feature>
<dbReference type="GO" id="GO:0016020">
    <property type="term" value="C:membrane"/>
    <property type="evidence" value="ECO:0007669"/>
    <property type="project" value="UniProtKB-SubCell"/>
</dbReference>
<feature type="transmembrane region" description="Helical" evidence="5">
    <location>
        <begin position="49"/>
        <end position="66"/>
    </location>
</feature>
<dbReference type="InterPro" id="IPR051617">
    <property type="entry name" value="UNC-93-like_regulator"/>
</dbReference>
<dbReference type="PANTHER" id="PTHR23294">
    <property type="entry name" value="ET TRANSLATION PRODUCT-RELATED"/>
    <property type="match status" value="1"/>
</dbReference>
<protein>
    <submittedName>
        <fullName evidence="6">Uncharacterized protein</fullName>
    </submittedName>
</protein>
<keyword evidence="7" id="KW-1185">Reference proteome</keyword>
<evidence type="ECO:0000256" key="1">
    <source>
        <dbReference type="ARBA" id="ARBA00004141"/>
    </source>
</evidence>
<feature type="transmembrane region" description="Helical" evidence="5">
    <location>
        <begin position="20"/>
        <end position="37"/>
    </location>
</feature>
<feature type="transmembrane region" description="Helical" evidence="5">
    <location>
        <begin position="272"/>
        <end position="292"/>
    </location>
</feature>
<sequence>MEKINDPLLGSDPKRQHPFFNSVILGIAMFLILSLDIPNPYYLSNIENFFTLTLDVVAIIIAPFIITKLREKISFLISICIFFVVFIINSNITAISVLSLIIQPFGYRLLWIAAGTFIMTISERSNIGLNFGLFFGSTSLMQALFQVSTNGFSYISIIVFIFFSVVAVILILLLKNPCCEQNENITVAGSDAHSYFNASVYPFSVLMDKEFILLIPSIFLYGLMEILFPYGIVFTTTSFFYVTQNLNGSMEFLYAAISVIVGIVFDKFEKRFLLFGLGGIGLLASVLNIGFSHTTCCSQGQTNLGYAAVVLNSITQSGFIVFIFALLGLLYLDCRSLSVNVCLQLVSLAGFIVMYLIFYFASYIGSFYIFFAVFIIACLGIFRFLSTNDKEIN</sequence>
<feature type="transmembrane region" description="Helical" evidence="5">
    <location>
        <begin position="127"/>
        <end position="145"/>
    </location>
</feature>
<comment type="subcellular location">
    <subcellularLocation>
        <location evidence="1">Membrane</location>
        <topology evidence="1">Multi-pass membrane protein</topology>
    </subcellularLocation>
</comment>